<protein>
    <recommendedName>
        <fullName evidence="3">Fibrobacter succinogenes major paralogous domain-containing protein</fullName>
    </recommendedName>
</protein>
<keyword evidence="2" id="KW-1185">Reference proteome</keyword>
<gene>
    <name evidence="1" type="ORF">NQ491_03215</name>
</gene>
<evidence type="ECO:0008006" key="3">
    <source>
        <dbReference type="Google" id="ProtNLM"/>
    </source>
</evidence>
<dbReference type="Proteomes" id="UP001059295">
    <property type="component" value="Chromosome"/>
</dbReference>
<evidence type="ECO:0000313" key="1">
    <source>
        <dbReference type="EMBL" id="UWN57803.1"/>
    </source>
</evidence>
<reference evidence="1" key="1">
    <citation type="journal article" date="2022" name="Cell">
        <title>Design, construction, and in vivo augmentation of a complex gut microbiome.</title>
        <authorList>
            <person name="Cheng A.G."/>
            <person name="Ho P.Y."/>
            <person name="Aranda-Diaz A."/>
            <person name="Jain S."/>
            <person name="Yu F.B."/>
            <person name="Meng X."/>
            <person name="Wang M."/>
            <person name="Iakiviak M."/>
            <person name="Nagashima K."/>
            <person name="Zhao A."/>
            <person name="Murugkar P."/>
            <person name="Patil A."/>
            <person name="Atabakhsh K."/>
            <person name="Weakley A."/>
            <person name="Yan J."/>
            <person name="Brumbaugh A.R."/>
            <person name="Higginbottom S."/>
            <person name="Dimas A."/>
            <person name="Shiver A.L."/>
            <person name="Deutschbauer A."/>
            <person name="Neff N."/>
            <person name="Sonnenburg J.L."/>
            <person name="Huang K.C."/>
            <person name="Fischbach M.A."/>
        </authorList>
    </citation>
    <scope>NUCLEOTIDE SEQUENCE</scope>
    <source>
        <strain evidence="1">AP11</strain>
    </source>
</reference>
<proteinExistence type="predicted"/>
<organism evidence="1 2">
    <name type="scientific">Alistipes ihumii AP11</name>
    <dbReference type="NCBI Taxonomy" id="1211813"/>
    <lineage>
        <taxon>Bacteria</taxon>
        <taxon>Pseudomonadati</taxon>
        <taxon>Bacteroidota</taxon>
        <taxon>Bacteroidia</taxon>
        <taxon>Bacteroidales</taxon>
        <taxon>Rikenellaceae</taxon>
        <taxon>Alistipes</taxon>
    </lineage>
</organism>
<dbReference type="RefSeq" id="WP_020424319.1">
    <property type="nucleotide sequence ID" value="NZ_CAPH01000003.1"/>
</dbReference>
<dbReference type="GeneID" id="82890711"/>
<evidence type="ECO:0000313" key="2">
    <source>
        <dbReference type="Proteomes" id="UP001059295"/>
    </source>
</evidence>
<accession>A0ABY5V1B5</accession>
<name>A0ABY5V1B5_9BACT</name>
<dbReference type="EMBL" id="CP102294">
    <property type="protein sequence ID" value="UWN57803.1"/>
    <property type="molecule type" value="Genomic_DNA"/>
</dbReference>
<sequence>METLFSRCHNDKTNLSEYALYKWHHPEGNVPYDTFDLVVACESDPDRFVTELKSEGDSPTLTGSKYDPVVSFTVPANTSTDDREWKIFVSGTDCRQSVVQRSMYTDGQTTWARGNIVLKDSRFAIGSPTDFGLFFRFNSIYGLPSDDPKAWMYQNIAYNPDQVTIQWKDMPYDDDSDPCGLADPAGTWRLPTKDEIESLSGTVDFSQPYDYNYGEMNGVFVYKYAEGKLIMPGGGVLYGTYGTGMARYYWKGEGYIRSGTPCYAMKGHLFRDRTTIVELLANRYALPVRCVRQ</sequence>